<dbReference type="RefSeq" id="WP_289962158.1">
    <property type="nucleotide sequence ID" value="NZ_JAUEOZ010000001.1"/>
</dbReference>
<comment type="caution">
    <text evidence="1">The sequence shown here is derived from an EMBL/GenBank/DDBJ whole genome shotgun (WGS) entry which is preliminary data.</text>
</comment>
<dbReference type="EMBL" id="JAUEOZ010000001">
    <property type="protein sequence ID" value="MDN2482102.1"/>
    <property type="molecule type" value="Genomic_DNA"/>
</dbReference>
<protein>
    <submittedName>
        <fullName evidence="1">Uncharacterized protein</fullName>
    </submittedName>
</protein>
<organism evidence="1 2">
    <name type="scientific">Vibrio agarivorans</name>
    <dbReference type="NCBI Taxonomy" id="153622"/>
    <lineage>
        <taxon>Bacteria</taxon>
        <taxon>Pseudomonadati</taxon>
        <taxon>Pseudomonadota</taxon>
        <taxon>Gammaproteobacteria</taxon>
        <taxon>Vibrionales</taxon>
        <taxon>Vibrionaceae</taxon>
        <taxon>Vibrio</taxon>
    </lineage>
</organism>
<reference evidence="1" key="1">
    <citation type="submission" date="2024-05" db="EMBL/GenBank/DDBJ databases">
        <title>Genome Sequences of Four Agar- Degrading Marine Bacteria.</title>
        <authorList>
            <person name="Phillips E.K."/>
            <person name="Shaffer J.C."/>
            <person name="Henson M.W."/>
            <person name="Temperton B."/>
            <person name="Thrash C.J."/>
            <person name="Martin M.O."/>
        </authorList>
    </citation>
    <scope>NUCLEOTIDE SEQUENCE</scope>
    <source>
        <strain evidence="1">EKP203</strain>
    </source>
</reference>
<evidence type="ECO:0000313" key="2">
    <source>
        <dbReference type="Proteomes" id="UP001169719"/>
    </source>
</evidence>
<keyword evidence="2" id="KW-1185">Reference proteome</keyword>
<accession>A0ABT7Y272</accession>
<gene>
    <name evidence="1" type="ORF">QWJ08_11985</name>
</gene>
<sequence length="101" mass="11728">MIIKQRDYLIPNANRDHAHVEINPVGEVDIDIVESRKHYHANLDKVRFEHQGDKVKVVGFHDDGVKKSRWQLTLASRDALDLNFAIEEANDEMEILLRDLV</sequence>
<evidence type="ECO:0000313" key="1">
    <source>
        <dbReference type="EMBL" id="MDN2482102.1"/>
    </source>
</evidence>
<proteinExistence type="predicted"/>
<dbReference type="Proteomes" id="UP001169719">
    <property type="component" value="Unassembled WGS sequence"/>
</dbReference>
<name>A0ABT7Y272_9VIBR</name>